<dbReference type="STRING" id="1509407.A0A0L1J575"/>
<evidence type="ECO:0000256" key="9">
    <source>
        <dbReference type="ARBA" id="ARBA00059620"/>
    </source>
</evidence>
<dbReference type="AlphaFoldDB" id="A0A0L1J575"/>
<dbReference type="PRINTS" id="PR00081">
    <property type="entry name" value="GDHRDH"/>
</dbReference>
<evidence type="ECO:0000313" key="14">
    <source>
        <dbReference type="Proteomes" id="UP000037505"/>
    </source>
</evidence>
<evidence type="ECO:0000256" key="7">
    <source>
        <dbReference type="ARBA" id="ARBA00023098"/>
    </source>
</evidence>
<dbReference type="Gene3D" id="3.40.50.720">
    <property type="entry name" value="NAD(P)-binding Rossmann-like Domain"/>
    <property type="match status" value="1"/>
</dbReference>
<dbReference type="GO" id="GO:0052650">
    <property type="term" value="F:all-trans-retinol dehydrogenase (NADP+) activity"/>
    <property type="evidence" value="ECO:0007669"/>
    <property type="project" value="UniProtKB-ARBA"/>
</dbReference>
<keyword evidence="5" id="KW-1133">Transmembrane helix</keyword>
<name>A0A0L1J575_ASPN3</name>
<keyword evidence="4" id="KW-0521">NADP</keyword>
<dbReference type="PRINTS" id="PR00080">
    <property type="entry name" value="SDRFAMILY"/>
</dbReference>
<evidence type="ECO:0000256" key="10">
    <source>
        <dbReference type="ARBA" id="ARBA00068717"/>
    </source>
</evidence>
<keyword evidence="8" id="KW-0472">Membrane</keyword>
<evidence type="ECO:0000256" key="1">
    <source>
        <dbReference type="ARBA" id="ARBA00004141"/>
    </source>
</evidence>
<evidence type="ECO:0000256" key="6">
    <source>
        <dbReference type="ARBA" id="ARBA00023002"/>
    </source>
</evidence>
<dbReference type="FunFam" id="3.40.50.720:FF:000131">
    <property type="entry name" value="Short-chain dehydrogenase/reductase 3"/>
    <property type="match status" value="1"/>
</dbReference>
<dbReference type="Pfam" id="PF00106">
    <property type="entry name" value="adh_short"/>
    <property type="match status" value="1"/>
</dbReference>
<evidence type="ECO:0000256" key="8">
    <source>
        <dbReference type="ARBA" id="ARBA00023136"/>
    </source>
</evidence>
<proteinExistence type="inferred from homology"/>
<keyword evidence="6" id="KW-0560">Oxidoreductase</keyword>
<keyword evidence="14" id="KW-1185">Reference proteome</keyword>
<dbReference type="GO" id="GO:0016020">
    <property type="term" value="C:membrane"/>
    <property type="evidence" value="ECO:0007669"/>
    <property type="project" value="UniProtKB-SubCell"/>
</dbReference>
<accession>A0A0L1J575</accession>
<protein>
    <recommendedName>
        <fullName evidence="10">Short-chain dehydrogenase/reductase 3</fullName>
    </recommendedName>
    <alternativeName>
        <fullName evidence="11">Retinal short-chain dehydrogenase/reductase 1</fullName>
    </alternativeName>
</protein>
<gene>
    <name evidence="13" type="ORF">ANOM_004928</name>
</gene>
<dbReference type="PANTHER" id="PTHR24322">
    <property type="entry name" value="PKSB"/>
    <property type="match status" value="1"/>
</dbReference>
<dbReference type="EMBL" id="JNOM01000101">
    <property type="protein sequence ID" value="KNG86840.1"/>
    <property type="molecule type" value="Genomic_DNA"/>
</dbReference>
<comment type="caution">
    <text evidence="13">The sequence shown here is derived from an EMBL/GenBank/DDBJ whole genome shotgun (WGS) entry which is preliminary data.</text>
</comment>
<evidence type="ECO:0000256" key="2">
    <source>
        <dbReference type="ARBA" id="ARBA00006484"/>
    </source>
</evidence>
<feature type="region of interest" description="Disordered" evidence="12">
    <location>
        <begin position="418"/>
        <end position="448"/>
    </location>
</feature>
<dbReference type="InterPro" id="IPR036291">
    <property type="entry name" value="NAD(P)-bd_dom_sf"/>
</dbReference>
<evidence type="ECO:0000256" key="5">
    <source>
        <dbReference type="ARBA" id="ARBA00022989"/>
    </source>
</evidence>
<evidence type="ECO:0000256" key="3">
    <source>
        <dbReference type="ARBA" id="ARBA00022692"/>
    </source>
</evidence>
<evidence type="ECO:0000256" key="11">
    <source>
        <dbReference type="ARBA" id="ARBA00082544"/>
    </source>
</evidence>
<comment type="function">
    <text evidence="9">Catalyzes the reduction of all-trans-retinal to all-trans-retinol in the presence of NADPH.</text>
</comment>
<keyword evidence="3" id="KW-0812">Transmembrane</keyword>
<evidence type="ECO:0000256" key="12">
    <source>
        <dbReference type="SAM" id="MobiDB-lite"/>
    </source>
</evidence>
<dbReference type="InterPro" id="IPR002347">
    <property type="entry name" value="SDR_fam"/>
</dbReference>
<evidence type="ECO:0000256" key="4">
    <source>
        <dbReference type="ARBA" id="ARBA00022857"/>
    </source>
</evidence>
<dbReference type="Proteomes" id="UP000037505">
    <property type="component" value="Unassembled WGS sequence"/>
</dbReference>
<comment type="subcellular location">
    <subcellularLocation>
        <location evidence="1">Membrane</location>
        <topology evidence="1">Multi-pass membrane protein</topology>
    </subcellularLocation>
</comment>
<dbReference type="SUPFAM" id="SSF51735">
    <property type="entry name" value="NAD(P)-binding Rossmann-fold domains"/>
    <property type="match status" value="1"/>
</dbReference>
<comment type="similarity">
    <text evidence="2">Belongs to the short-chain dehydrogenases/reductases (SDR) family.</text>
</comment>
<sequence>MSANHLLQLCLDKAQALFSQLPPHAQDYLSRPFVRKAIAFVAAIQSLRVVNRYLSQRAQNNWVHARPWDASKELVLLTGGSSGIGKQIMQDLSKLKVKIIIFDVQEPKFPLPSNVFFYKVNLTSSAEIKEAATTVRRDHGHPTVLINNAGVGCAGTILDEPEEKIRLTLEVNALSHFWTVKEFLPSMIKNDHGHIVNIASLASFVAIGELADYACSKAGALAFHESLTQEIKHWYGSRRVRTRSRFGQPIMTPEKVSQAVVKQLVNGNGGQVVVPSSHGFASMIRGLPNWIQELLRDNASQGLVRLRRLEQELANSHSQDSDGKRAETAKLFNVSIVPVRIPKGLGNSASYMGTRLPLLHSGLTESNPSSICVRCEKSSLACTVSRQQLRGGRPPKQGLPGVAKESLAVWDYALSAGSPEEEAREEPQLVIKSSSVKESGERSPESTHLGFPRPLEVVDFYLLNDIYMFGFTFAEDFQRALEYCHLHSPGLLDEIFTAITSGLSWARFGLLTADQVDVRSGAASVGKLRNAVIAHTHDALAVLMLGQALAAFDSLVTSTGAISILRCSLYLVLPWYSDIARNRFMEPIAIAPILWDTVWCLLHRQVPVIRPLFNRAGIVDRVAGLCTSLLPILYDLCIVSHRLADGSAQETILEGIEHQIRSWSPDSPGTCLEAYSEIEILSMRTQAVMYRTAGLLLIHRLRYPLTVEDATATALANDILEARTQFFANAGTGTKLQNTSFPLFLALLEIPISLEGLWESSTWLRTRPACVDSLFAFNHYYWAQRRSGFKGSLFDLIESGPEFVPSP</sequence>
<dbReference type="GeneID" id="26806732"/>
<dbReference type="RefSeq" id="XP_015407763.1">
    <property type="nucleotide sequence ID" value="XM_015550185.1"/>
</dbReference>
<reference evidence="13 14" key="1">
    <citation type="submission" date="2014-06" db="EMBL/GenBank/DDBJ databases">
        <title>The Genome of the Aflatoxigenic Filamentous Fungus Aspergillus nomius.</title>
        <authorList>
            <person name="Moore M.G."/>
            <person name="Shannon B.M."/>
            <person name="Brian M.M."/>
        </authorList>
    </citation>
    <scope>NUCLEOTIDE SEQUENCE [LARGE SCALE GENOMIC DNA]</scope>
    <source>
        <strain evidence="13 14">NRRL 13137</strain>
    </source>
</reference>
<dbReference type="OrthoDB" id="4137815at2759"/>
<organism evidence="13 14">
    <name type="scientific">Aspergillus nomiae NRRL (strain ATCC 15546 / NRRL 13137 / CBS 260.88 / M93)</name>
    <dbReference type="NCBI Taxonomy" id="1509407"/>
    <lineage>
        <taxon>Eukaryota</taxon>
        <taxon>Fungi</taxon>
        <taxon>Dikarya</taxon>
        <taxon>Ascomycota</taxon>
        <taxon>Pezizomycotina</taxon>
        <taxon>Eurotiomycetes</taxon>
        <taxon>Eurotiomycetidae</taxon>
        <taxon>Eurotiales</taxon>
        <taxon>Aspergillaceae</taxon>
        <taxon>Aspergillus</taxon>
        <taxon>Aspergillus subgen. Circumdati</taxon>
    </lineage>
</organism>
<keyword evidence="7" id="KW-0443">Lipid metabolism</keyword>
<evidence type="ECO:0000313" key="13">
    <source>
        <dbReference type="EMBL" id="KNG86840.1"/>
    </source>
</evidence>
<dbReference type="PANTHER" id="PTHR24322:SF736">
    <property type="entry name" value="RETINOL DEHYDROGENASE 10"/>
    <property type="match status" value="1"/>
</dbReference>